<dbReference type="SUPFAM" id="SSF56672">
    <property type="entry name" value="DNA/RNA polymerases"/>
    <property type="match status" value="1"/>
</dbReference>
<accession>A0A438FI75</accession>
<dbReference type="InterPro" id="IPR001878">
    <property type="entry name" value="Znf_CCHC"/>
</dbReference>
<evidence type="ECO:0000256" key="2">
    <source>
        <dbReference type="SAM" id="MobiDB-lite"/>
    </source>
</evidence>
<dbReference type="Gene3D" id="4.10.60.10">
    <property type="entry name" value="Zinc finger, CCHC-type"/>
    <property type="match status" value="1"/>
</dbReference>
<feature type="region of interest" description="Disordered" evidence="2">
    <location>
        <begin position="84"/>
        <end position="115"/>
    </location>
</feature>
<dbReference type="PROSITE" id="PS50158">
    <property type="entry name" value="ZF_CCHC"/>
    <property type="match status" value="1"/>
</dbReference>
<evidence type="ECO:0000313" key="4">
    <source>
        <dbReference type="EMBL" id="RVW59667.1"/>
    </source>
</evidence>
<dbReference type="CDD" id="cd09272">
    <property type="entry name" value="RNase_HI_RT_Ty1"/>
    <property type="match status" value="1"/>
</dbReference>
<organism evidence="4 5">
    <name type="scientific">Vitis vinifera</name>
    <name type="common">Grape</name>
    <dbReference type="NCBI Taxonomy" id="29760"/>
    <lineage>
        <taxon>Eukaryota</taxon>
        <taxon>Viridiplantae</taxon>
        <taxon>Streptophyta</taxon>
        <taxon>Embryophyta</taxon>
        <taxon>Tracheophyta</taxon>
        <taxon>Spermatophyta</taxon>
        <taxon>Magnoliopsida</taxon>
        <taxon>eudicotyledons</taxon>
        <taxon>Gunneridae</taxon>
        <taxon>Pentapetalae</taxon>
        <taxon>rosids</taxon>
        <taxon>Vitales</taxon>
        <taxon>Vitaceae</taxon>
        <taxon>Viteae</taxon>
        <taxon>Vitis</taxon>
    </lineage>
</organism>
<evidence type="ECO:0000256" key="1">
    <source>
        <dbReference type="PROSITE-ProRule" id="PRU00047"/>
    </source>
</evidence>
<keyword evidence="1" id="KW-0862">Zinc</keyword>
<name>A0A438FI75_VITVI</name>
<dbReference type="InterPro" id="IPR012337">
    <property type="entry name" value="RNaseH-like_sf"/>
</dbReference>
<evidence type="ECO:0000259" key="3">
    <source>
        <dbReference type="PROSITE" id="PS50158"/>
    </source>
</evidence>
<dbReference type="InterPro" id="IPR025724">
    <property type="entry name" value="GAG-pre-integrase_dom"/>
</dbReference>
<dbReference type="Pfam" id="PF07727">
    <property type="entry name" value="RVT_2"/>
    <property type="match status" value="1"/>
</dbReference>
<dbReference type="Pfam" id="PF00098">
    <property type="entry name" value="zf-CCHC"/>
    <property type="match status" value="1"/>
</dbReference>
<dbReference type="EMBL" id="QGNW01000881">
    <property type="protein sequence ID" value="RVW59667.1"/>
    <property type="molecule type" value="Genomic_DNA"/>
</dbReference>
<dbReference type="InterPro" id="IPR043502">
    <property type="entry name" value="DNA/RNA_pol_sf"/>
</dbReference>
<sequence length="861" mass="99056">MSKSLTNKLYLKQKLYGLKMAKSLDLSQHINVFNQIISDLKRIDVKFEDEDKALMLLNSLPACSTYENLVTTLMWGKETQGEGLVAKSNQERGRNKLQSESSNNKSRSKSKKRKDIQCYKCGKKGHMKQDCPEKKKGAQYHKIKRILDSACSYHMTPNKDWFNTYRTLGDVRHVPDLSKNLISLGTLDCNRFNYKSTSGVMKVSKGGVATAESDSDSTVLWNMQLGHMGECGMMELHKRNLLKGIKTCKLDFCKYYVFGKKNKVQFKTTTHKTEEVLDYVHTDVWGPVRVASLGGKTFAKFKLWKAKVENQTGRKIKCLRSDNGTEYTDSKFTELCLEKKFWVEAVNMACYLINRSPRAALDGKVAEEKEVKGFMLWDPKANKVVINRDVVFMRNPSYSVLRNERNRNQKVAVFKRSAASQYSHDRPRRTIKPPIMYGFEDLVSYALITSSRDPTTFQEALHSQEKSRWMGVMVEEIQSLHKNQTWNLVELPKGKRAIGCKWVYKKKEAVLEKKGEKFKTRLVAKGYSQRKGVDYDEIFSLVVRHTSIRTVLGLVAHFDMRLEQMDVKTVFLHGDLEELVYMVQPEGFIQPGQKHLVCKLRKSLYGLKQSPRQWYKRFDSYMIRIGYKRCEHDCCVYVKSLDDDSSFIFLLLYVDDMLIATKSMVEVNKLKSLLSKEFDMKDLGATKKILGMEIHRDRASRRLWLSQYSYVKRVLERFNMDDVKPVMGCLMYAMVCTRPDLVHAVSVVSKFLSNPGRIHWVAIKWIFIYLRGTTDYGIMFSKQQSDPSVRGYVGADYAGDLDDRKSTTGYVFTLGGGPICWKSMIQSLVALSTTESEYMAIVEAAKESLWLIGLVKELGIH</sequence>
<dbReference type="SUPFAM" id="SSF57756">
    <property type="entry name" value="Retrovirus zinc finger-like domains"/>
    <property type="match status" value="1"/>
</dbReference>
<protein>
    <submittedName>
        <fullName evidence="4">Retrovirus-related Pol polyprotein from transposon TNT 1-94</fullName>
    </submittedName>
</protein>
<dbReference type="SUPFAM" id="SSF53098">
    <property type="entry name" value="Ribonuclease H-like"/>
    <property type="match status" value="1"/>
</dbReference>
<dbReference type="InterPro" id="IPR036875">
    <property type="entry name" value="Znf_CCHC_sf"/>
</dbReference>
<reference evidence="4 5" key="1">
    <citation type="journal article" date="2018" name="PLoS Genet.">
        <title>Population sequencing reveals clonal diversity and ancestral inbreeding in the grapevine cultivar Chardonnay.</title>
        <authorList>
            <person name="Roach M.J."/>
            <person name="Johnson D.L."/>
            <person name="Bohlmann J."/>
            <person name="van Vuuren H.J."/>
            <person name="Jones S.J."/>
            <person name="Pretorius I.S."/>
            <person name="Schmidt S.A."/>
            <person name="Borneman A.R."/>
        </authorList>
    </citation>
    <scope>NUCLEOTIDE SEQUENCE [LARGE SCALE GENOMIC DNA]</scope>
    <source>
        <strain evidence="5">cv. Chardonnay</strain>
        <tissue evidence="4">Leaf</tissue>
    </source>
</reference>
<dbReference type="PANTHER" id="PTHR11439">
    <property type="entry name" value="GAG-POL-RELATED RETROTRANSPOSON"/>
    <property type="match status" value="1"/>
</dbReference>
<gene>
    <name evidence="4" type="primary">POLX_830</name>
    <name evidence="4" type="ORF">CK203_101057</name>
</gene>
<dbReference type="AlphaFoldDB" id="A0A438FI75"/>
<keyword evidence="1" id="KW-0479">Metal-binding</keyword>
<keyword evidence="1" id="KW-0863">Zinc-finger</keyword>
<dbReference type="Proteomes" id="UP000288805">
    <property type="component" value="Unassembled WGS sequence"/>
</dbReference>
<proteinExistence type="predicted"/>
<dbReference type="InterPro" id="IPR013103">
    <property type="entry name" value="RVT_2"/>
</dbReference>
<evidence type="ECO:0000313" key="5">
    <source>
        <dbReference type="Proteomes" id="UP000288805"/>
    </source>
</evidence>
<comment type="caution">
    <text evidence="4">The sequence shown here is derived from an EMBL/GenBank/DDBJ whole genome shotgun (WGS) entry which is preliminary data.</text>
</comment>
<feature type="domain" description="CCHC-type" evidence="3">
    <location>
        <begin position="118"/>
        <end position="133"/>
    </location>
</feature>
<dbReference type="Pfam" id="PF14223">
    <property type="entry name" value="Retrotran_gag_2"/>
    <property type="match status" value="1"/>
</dbReference>
<dbReference type="GO" id="GO:0003676">
    <property type="term" value="F:nucleic acid binding"/>
    <property type="evidence" value="ECO:0007669"/>
    <property type="project" value="InterPro"/>
</dbReference>
<dbReference type="GO" id="GO:0008270">
    <property type="term" value="F:zinc ion binding"/>
    <property type="evidence" value="ECO:0007669"/>
    <property type="project" value="UniProtKB-KW"/>
</dbReference>
<dbReference type="SMART" id="SM00343">
    <property type="entry name" value="ZnF_C2HC"/>
    <property type="match status" value="1"/>
</dbReference>
<dbReference type="Pfam" id="PF13976">
    <property type="entry name" value="gag_pre-integrs"/>
    <property type="match status" value="1"/>
</dbReference>